<organism evidence="1 2">
    <name type="scientific">Ophiocordyceps unilateralis</name>
    <name type="common">Zombie-ant fungus</name>
    <name type="synonym">Torrubia unilateralis</name>
    <dbReference type="NCBI Taxonomy" id="268505"/>
    <lineage>
        <taxon>Eukaryota</taxon>
        <taxon>Fungi</taxon>
        <taxon>Dikarya</taxon>
        <taxon>Ascomycota</taxon>
        <taxon>Pezizomycotina</taxon>
        <taxon>Sordariomycetes</taxon>
        <taxon>Hypocreomycetidae</taxon>
        <taxon>Hypocreales</taxon>
        <taxon>Ophiocordycipitaceae</taxon>
        <taxon>Ophiocordyceps</taxon>
    </lineage>
</organism>
<reference evidence="1 2" key="1">
    <citation type="journal article" date="2015" name="BMC Genomics">
        <title>Gene expression during zombie ant biting behavior reflects the complexity underlying fungal parasitic behavioral manipulation.</title>
        <authorList>
            <person name="de Bekker C."/>
            <person name="Ohm R.A."/>
            <person name="Loreto R.G."/>
            <person name="Sebastian A."/>
            <person name="Albert I."/>
            <person name="Merrow M."/>
            <person name="Brachmann A."/>
            <person name="Hughes D.P."/>
        </authorList>
    </citation>
    <scope>NUCLEOTIDE SEQUENCE [LARGE SCALE GENOMIC DNA]</scope>
    <source>
        <strain evidence="1 2">SC16a</strain>
    </source>
</reference>
<comment type="caution">
    <text evidence="1">The sequence shown here is derived from an EMBL/GenBank/DDBJ whole genome shotgun (WGS) entry which is preliminary data.</text>
</comment>
<gene>
    <name evidence="1" type="ORF">XA68_13842</name>
</gene>
<dbReference type="Proteomes" id="UP000037136">
    <property type="component" value="Unassembled WGS sequence"/>
</dbReference>
<name>A0A2A9PNC1_OPHUN</name>
<reference evidence="1 2" key="2">
    <citation type="journal article" date="2017" name="Sci. Rep.">
        <title>Ant-infecting Ophiocordyceps genomes reveal a high diversity of potential behavioral manipulation genes and a possible major role for enterotoxins.</title>
        <authorList>
            <person name="de Bekker C."/>
            <person name="Ohm R.A."/>
            <person name="Evans H.C."/>
            <person name="Brachmann A."/>
            <person name="Hughes D.P."/>
        </authorList>
    </citation>
    <scope>NUCLEOTIDE SEQUENCE [LARGE SCALE GENOMIC DNA]</scope>
    <source>
        <strain evidence="1 2">SC16a</strain>
    </source>
</reference>
<evidence type="ECO:0000313" key="1">
    <source>
        <dbReference type="EMBL" id="PFH62403.1"/>
    </source>
</evidence>
<evidence type="ECO:0000313" key="2">
    <source>
        <dbReference type="Proteomes" id="UP000037136"/>
    </source>
</evidence>
<dbReference type="EMBL" id="LAZP02000030">
    <property type="protein sequence ID" value="PFH62403.1"/>
    <property type="molecule type" value="Genomic_DNA"/>
</dbReference>
<protein>
    <submittedName>
        <fullName evidence="1">Uncharacterized protein</fullName>
    </submittedName>
</protein>
<accession>A0A2A9PNC1</accession>
<keyword evidence="2" id="KW-1185">Reference proteome</keyword>
<proteinExistence type="predicted"/>
<sequence>MVLSPPPDCRPVAAVLKRCLCSSATRNRPIPGFGHDASTDISAGGRGFRSFGHFLVCTSSSTRSATGLHCTR</sequence>
<dbReference type="AlphaFoldDB" id="A0A2A9PNC1"/>